<sequence length="74" mass="8375">MDYMLKFIVRHRQFLMVNIIDSQKDSYLTDVRHGVAKLALPAKASLDTPKQIAIGRQPIADNSTVVCAYRQSLI</sequence>
<gene>
    <name evidence="1" type="ORF">DM484_06400</name>
</gene>
<evidence type="ECO:0000313" key="1">
    <source>
        <dbReference type="EMBL" id="PZN82424.1"/>
    </source>
</evidence>
<name>A0A2W4TCW5_9GAMM</name>
<dbReference type="EMBL" id="QJPH01000220">
    <property type="protein sequence ID" value="PZN82424.1"/>
    <property type="molecule type" value="Genomic_DNA"/>
</dbReference>
<protein>
    <submittedName>
        <fullName evidence="1">Uncharacterized protein</fullName>
    </submittedName>
</protein>
<evidence type="ECO:0000313" key="2">
    <source>
        <dbReference type="Proteomes" id="UP000249396"/>
    </source>
</evidence>
<dbReference type="Proteomes" id="UP000249396">
    <property type="component" value="Unassembled WGS sequence"/>
</dbReference>
<dbReference type="AlphaFoldDB" id="A0A2W4TCW5"/>
<comment type="caution">
    <text evidence="1">The sequence shown here is derived from an EMBL/GenBank/DDBJ whole genome shotgun (WGS) entry which is preliminary data.</text>
</comment>
<accession>A0A2W4TCW5</accession>
<organism evidence="1 2">
    <name type="scientific">Candidatus Methylumidiphilus alinenensis</name>
    <dbReference type="NCBI Taxonomy" id="2202197"/>
    <lineage>
        <taxon>Bacteria</taxon>
        <taxon>Pseudomonadati</taxon>
        <taxon>Pseudomonadota</taxon>
        <taxon>Gammaproteobacteria</taxon>
        <taxon>Methylococcales</taxon>
        <taxon>Candidatus Methylumidiphilus</taxon>
    </lineage>
</organism>
<reference evidence="1 2" key="1">
    <citation type="journal article" date="2018" name="Aquat. Microb. Ecol.">
        <title>Gammaproteobacterial methanotrophs dominate.</title>
        <authorList>
            <person name="Rissanen A.J."/>
            <person name="Saarenheimo J."/>
            <person name="Tiirola M."/>
            <person name="Peura S."/>
            <person name="Aalto S.L."/>
            <person name="Karvinen A."/>
            <person name="Nykanen H."/>
        </authorList>
    </citation>
    <scope>NUCLEOTIDE SEQUENCE [LARGE SCALE GENOMIC DNA]</scope>
    <source>
        <strain evidence="1">AMbin10</strain>
    </source>
</reference>
<proteinExistence type="predicted"/>